<dbReference type="PANTHER" id="PTHR24198">
    <property type="entry name" value="ANKYRIN REPEAT AND PROTEIN KINASE DOMAIN-CONTAINING PROTEIN"/>
    <property type="match status" value="1"/>
</dbReference>
<proteinExistence type="predicted"/>
<evidence type="ECO:0000313" key="6">
    <source>
        <dbReference type="RefSeq" id="XP_012940157.1"/>
    </source>
</evidence>
<feature type="compositionally biased region" description="Polar residues" evidence="4">
    <location>
        <begin position="16"/>
        <end position="40"/>
    </location>
</feature>
<keyword evidence="2 3" id="KW-0040">ANK repeat</keyword>
<feature type="compositionally biased region" description="Polar residues" evidence="4">
    <location>
        <begin position="75"/>
        <end position="93"/>
    </location>
</feature>
<organism evidence="5 6">
    <name type="scientific">Aplysia californica</name>
    <name type="common">California sea hare</name>
    <dbReference type="NCBI Taxonomy" id="6500"/>
    <lineage>
        <taxon>Eukaryota</taxon>
        <taxon>Metazoa</taxon>
        <taxon>Spiralia</taxon>
        <taxon>Lophotrochozoa</taxon>
        <taxon>Mollusca</taxon>
        <taxon>Gastropoda</taxon>
        <taxon>Heterobranchia</taxon>
        <taxon>Euthyneura</taxon>
        <taxon>Tectipleura</taxon>
        <taxon>Aplysiida</taxon>
        <taxon>Aplysioidea</taxon>
        <taxon>Aplysiidae</taxon>
        <taxon>Aplysia</taxon>
    </lineage>
</organism>
<protein>
    <submittedName>
        <fullName evidence="6">Ankyrin-2</fullName>
    </submittedName>
</protein>
<evidence type="ECO:0000256" key="3">
    <source>
        <dbReference type="PROSITE-ProRule" id="PRU00023"/>
    </source>
</evidence>
<dbReference type="Proteomes" id="UP000694888">
    <property type="component" value="Unplaced"/>
</dbReference>
<dbReference type="Pfam" id="PF00023">
    <property type="entry name" value="Ank"/>
    <property type="match status" value="1"/>
</dbReference>
<feature type="compositionally biased region" description="Basic and acidic residues" evidence="4">
    <location>
        <begin position="107"/>
        <end position="144"/>
    </location>
</feature>
<feature type="repeat" description="ANK" evidence="3">
    <location>
        <begin position="292"/>
        <end position="324"/>
    </location>
</feature>
<dbReference type="PRINTS" id="PR01415">
    <property type="entry name" value="ANKYRIN"/>
</dbReference>
<accession>A0ABM1A3M2</accession>
<evidence type="ECO:0000256" key="1">
    <source>
        <dbReference type="ARBA" id="ARBA00022737"/>
    </source>
</evidence>
<evidence type="ECO:0000256" key="2">
    <source>
        <dbReference type="ARBA" id="ARBA00023043"/>
    </source>
</evidence>
<dbReference type="GeneID" id="101855117"/>
<keyword evidence="5" id="KW-1185">Reference proteome</keyword>
<dbReference type="SUPFAM" id="SSF48403">
    <property type="entry name" value="Ankyrin repeat"/>
    <property type="match status" value="4"/>
</dbReference>
<reference evidence="6" key="1">
    <citation type="submission" date="2025-08" db="UniProtKB">
        <authorList>
            <consortium name="RefSeq"/>
        </authorList>
    </citation>
    <scope>IDENTIFICATION</scope>
</reference>
<dbReference type="InterPro" id="IPR036770">
    <property type="entry name" value="Ankyrin_rpt-contain_sf"/>
</dbReference>
<dbReference type="SMART" id="SM00248">
    <property type="entry name" value="ANK"/>
    <property type="match status" value="18"/>
</dbReference>
<name>A0ABM1A3M2_APLCA</name>
<sequence length="1092" mass="119518">MMGNQKKDRKILPRQRSMSTASETNGQNLQSQSGSTQESARASDGDDSLQASVSVGQRTLQDTVSSSKGHKIDQEQASQNTTNGGHQSSLASTRNRRNSCCSSDSETSTKDQRKSKWDKTVESASRRTSSQEHRSHSCPRESRRSIPSSSFCFTEFPKSLLQAVEAGRSIEVAEILKSHDKSFFSILGVALHKAVSLGHLFIVQKLIYHGASLHTAILGKNCFHIAAEKGHVDIMEFILRKSQGEFVFMNYTPDCCGNTPLILCQGTSGAARITEIILSHSHGPSINEQNHKGQTALMKAVKSQNIGAVLQLVKAGANVDLKDKKGNTARSLATAMGMDGLVEALAEDTSGQGLTPIMKAAVAQNTDLLELLLMSKQFDLNQNAVDLDSDESDDCDFTDTALTMVFNSKLDERQKLLPLHFDLKTRLHNFKQLTVKEQDIVAMLVKAGANIHIGGEYGRDNSPFLMAVKLGDKQLLDLLLKNQKLIGNGDSYAKALEVAARAGRCDLIDALTPSMALLEQCFDLTEEWNLSFQFALNMALRYGKEECVAKLLKIIKYIDFNETMITAISSGRFSVFLMVRDAYSEKFHQLVSGDEGTGWLCAACRSNSLPIVKTLLNSGAKATGGNFDNLPLMCSVSAEVTEMLILNGADVNKHHHSYDVGHSADSALEQAVLSNLQDVIKVLIKHGATLHIKTLNLGLSRNPWYVGMRKLLLSYDIDINQIDSRGESPLSVSAYRGDLESVETLIKKGADVNFKGHYHSSPPLISAIGGKDVEVIRYLLDHGADVNISKSNGDTALTIAARIDDGTILSLLIEKGACPNISNPNPRYDNIPLVEAERFKNYSSFRCLVEAGADVNVRLHGITFLTKILMEKSYSESARFIVCLLKHGAKVSSGKAMLAVHNSIALGNFHVLSALIHSGGFSPTLFQDIHVRGPPPFCRANLSLIADFAGIFSPLCMALLCGHVTVARDMLRASYLTTSDLTLLPRHTKLREFFNRHVGLDESVAVLNEMSVSVPSLQQLCFVNISDMCGSEPGRKEKVRQLGLPGCMERALLFSCPDQLIGGERCLAENSSETTPAQVEELSHCWYYIFQR</sequence>
<gene>
    <name evidence="6" type="primary">LOC101855117</name>
</gene>
<keyword evidence="1" id="KW-0677">Repeat</keyword>
<dbReference type="PROSITE" id="PS50297">
    <property type="entry name" value="ANK_REP_REGION"/>
    <property type="match status" value="4"/>
</dbReference>
<dbReference type="PANTHER" id="PTHR24198:SF165">
    <property type="entry name" value="ANKYRIN REPEAT-CONTAINING PROTEIN-RELATED"/>
    <property type="match status" value="1"/>
</dbReference>
<feature type="repeat" description="ANK" evidence="3">
    <location>
        <begin position="792"/>
        <end position="824"/>
    </location>
</feature>
<feature type="repeat" description="ANK" evidence="3">
    <location>
        <begin position="725"/>
        <end position="757"/>
    </location>
</feature>
<dbReference type="Pfam" id="PF12796">
    <property type="entry name" value="Ank_2"/>
    <property type="match status" value="3"/>
</dbReference>
<feature type="compositionally biased region" description="Polar residues" evidence="4">
    <location>
        <begin position="49"/>
        <end position="67"/>
    </location>
</feature>
<evidence type="ECO:0000313" key="5">
    <source>
        <dbReference type="Proteomes" id="UP000694888"/>
    </source>
</evidence>
<dbReference type="InterPro" id="IPR002110">
    <property type="entry name" value="Ankyrin_rpt"/>
</dbReference>
<dbReference type="PROSITE" id="PS50088">
    <property type="entry name" value="ANK_REPEAT"/>
    <property type="match status" value="4"/>
</dbReference>
<feature type="region of interest" description="Disordered" evidence="4">
    <location>
        <begin position="1"/>
        <end position="147"/>
    </location>
</feature>
<dbReference type="RefSeq" id="XP_012940157.1">
    <property type="nucleotide sequence ID" value="XM_013084703.2"/>
</dbReference>
<feature type="repeat" description="ANK" evidence="3">
    <location>
        <begin position="759"/>
        <end position="791"/>
    </location>
</feature>
<dbReference type="Gene3D" id="1.25.40.20">
    <property type="entry name" value="Ankyrin repeat-containing domain"/>
    <property type="match status" value="4"/>
</dbReference>
<evidence type="ECO:0000256" key="4">
    <source>
        <dbReference type="SAM" id="MobiDB-lite"/>
    </source>
</evidence>